<dbReference type="SUPFAM" id="SSF63446">
    <property type="entry name" value="Type I dockerin domain"/>
    <property type="match status" value="1"/>
</dbReference>
<name>A0A0F9QK51_9ZZZZ</name>
<comment type="caution">
    <text evidence="2">The sequence shown here is derived from an EMBL/GenBank/DDBJ whole genome shotgun (WGS) entry which is preliminary data.</text>
</comment>
<reference evidence="2" key="1">
    <citation type="journal article" date="2015" name="Nature">
        <title>Complex archaea that bridge the gap between prokaryotes and eukaryotes.</title>
        <authorList>
            <person name="Spang A."/>
            <person name="Saw J.H."/>
            <person name="Jorgensen S.L."/>
            <person name="Zaremba-Niedzwiedzka K."/>
            <person name="Martijn J."/>
            <person name="Lind A.E."/>
            <person name="van Eijk R."/>
            <person name="Schleper C."/>
            <person name="Guy L."/>
            <person name="Ettema T.J."/>
        </authorList>
    </citation>
    <scope>NUCLEOTIDE SEQUENCE</scope>
</reference>
<evidence type="ECO:0000256" key="1">
    <source>
        <dbReference type="SAM" id="MobiDB-lite"/>
    </source>
</evidence>
<dbReference type="Gene3D" id="1.10.1330.10">
    <property type="entry name" value="Dockerin domain"/>
    <property type="match status" value="1"/>
</dbReference>
<dbReference type="EMBL" id="LAZR01001447">
    <property type="protein sequence ID" value="KKN44490.1"/>
    <property type="molecule type" value="Genomic_DNA"/>
</dbReference>
<protein>
    <recommendedName>
        <fullName evidence="3">PEP-CTERM protein-sorting domain-containing protein</fullName>
    </recommendedName>
</protein>
<gene>
    <name evidence="2" type="ORF">LCGC14_0692510</name>
</gene>
<feature type="compositionally biased region" description="Polar residues" evidence="1">
    <location>
        <begin position="245"/>
        <end position="262"/>
    </location>
</feature>
<dbReference type="InterPro" id="IPR036439">
    <property type="entry name" value="Dockerin_dom_sf"/>
</dbReference>
<accession>A0A0F9QK51</accession>
<dbReference type="AlphaFoldDB" id="A0A0F9QK51"/>
<evidence type="ECO:0000313" key="2">
    <source>
        <dbReference type="EMBL" id="KKN44490.1"/>
    </source>
</evidence>
<organism evidence="2">
    <name type="scientific">marine sediment metagenome</name>
    <dbReference type="NCBI Taxonomy" id="412755"/>
    <lineage>
        <taxon>unclassified sequences</taxon>
        <taxon>metagenomes</taxon>
        <taxon>ecological metagenomes</taxon>
    </lineage>
</organism>
<proteinExistence type="predicted"/>
<feature type="region of interest" description="Disordered" evidence="1">
    <location>
        <begin position="240"/>
        <end position="262"/>
    </location>
</feature>
<sequence>MRHTHVIIVSLAVAAAALTAPASGQTVTIGQNFTGTTLAQSGFIPPDTMGAAGPQHLVELINGRFVVYDKAGSQQQSKTLNQFWTSAGVTPAGSYAFDPRVLYDSHSGRWFAASVDNGGGANNFLVAVSETADPTGNWAAFAIDSDSANQRWADFPTMGVNGDVLVLAANMFPIRGGATRINVLVLPKTDLLAPTPTVASHTLFQNVNSNSIGFSVQPIVDMDNSSLPLPLLSSSNKASGKLKRTNVTGTPASPSLATSGGTITVTARSTPTDADQPGAKQNIETSDSRFSGNAVLQNGSIWAAHAVRVSGRAAIEWYEIRESDNAVLQSGLIADADLAYYFPSIAVNDFGDVVIGFSGSSETQFVSTYAAVGQTAAGVTTFASPLLLKAGLADYERLDWSDRNRWGDYSATTLDPTNPYHFWTFQEFVTSTDRWAVQITELIVPKPADFDGDADMDADDIDLLCANLDSADPQFDLDGDGDADEDDLILMIETLAEWHNTASGDSGLGTARGDFNLDGLVDGTDLALMKTGFGQTGLGHAGGNANCDALVDATDLAILKANFGSIALTTGDPIPEPMTAILLAVGALIPISSRRRRRT</sequence>
<dbReference type="GO" id="GO:0000272">
    <property type="term" value="P:polysaccharide catabolic process"/>
    <property type="evidence" value="ECO:0007669"/>
    <property type="project" value="InterPro"/>
</dbReference>
<evidence type="ECO:0008006" key="3">
    <source>
        <dbReference type="Google" id="ProtNLM"/>
    </source>
</evidence>